<accession>M8BCD7</accession>
<proteinExistence type="predicted"/>
<organism evidence="1">
    <name type="scientific">Aegilops tauschii</name>
    <name type="common">Tausch's goatgrass</name>
    <name type="synonym">Aegilops squarrosa</name>
    <dbReference type="NCBI Taxonomy" id="37682"/>
    <lineage>
        <taxon>Eukaryota</taxon>
        <taxon>Viridiplantae</taxon>
        <taxon>Streptophyta</taxon>
        <taxon>Embryophyta</taxon>
        <taxon>Tracheophyta</taxon>
        <taxon>Spermatophyta</taxon>
        <taxon>Magnoliopsida</taxon>
        <taxon>Liliopsida</taxon>
        <taxon>Poales</taxon>
        <taxon>Poaceae</taxon>
        <taxon>BOP clade</taxon>
        <taxon>Pooideae</taxon>
        <taxon>Triticodae</taxon>
        <taxon>Triticeae</taxon>
        <taxon>Triticinae</taxon>
        <taxon>Aegilops</taxon>
    </lineage>
</organism>
<protein>
    <recommendedName>
        <fullName evidence="2">Heparan-alpha-glucosaminide N-acetyltransferase catalytic domain-containing protein</fullName>
    </recommendedName>
</protein>
<name>M8BCD7_AEGTA</name>
<sequence length="82" mass="8412">MANAGACDGRRSAAGMGVYELVRSEDAAGPALDLEAGRCGPPPTAKASPAAPRQQRLVSLDVFRGITVLIAIVAMHYGDNTS</sequence>
<evidence type="ECO:0008006" key="2">
    <source>
        <dbReference type="Google" id="ProtNLM"/>
    </source>
</evidence>
<dbReference type="AlphaFoldDB" id="M8BCD7"/>
<dbReference type="ExpressionAtlas" id="M8BCD7">
    <property type="expression patterns" value="baseline"/>
</dbReference>
<evidence type="ECO:0000313" key="1">
    <source>
        <dbReference type="EnsemblPlants" id="EMT04423"/>
    </source>
</evidence>
<dbReference type="EnsemblPlants" id="EMT04423">
    <property type="protein sequence ID" value="EMT04423"/>
    <property type="gene ID" value="F775_18324"/>
</dbReference>
<reference evidence="1" key="1">
    <citation type="submission" date="2015-06" db="UniProtKB">
        <authorList>
            <consortium name="EnsemblPlants"/>
        </authorList>
    </citation>
    <scope>IDENTIFICATION</scope>
</reference>